<feature type="region of interest" description="Disordered" evidence="1">
    <location>
        <begin position="153"/>
        <end position="173"/>
    </location>
</feature>
<protein>
    <submittedName>
        <fullName evidence="2">Uncharacterized protein</fullName>
    </submittedName>
</protein>
<evidence type="ECO:0000256" key="1">
    <source>
        <dbReference type="SAM" id="MobiDB-lite"/>
    </source>
</evidence>
<feature type="non-terminal residue" evidence="2">
    <location>
        <position position="186"/>
    </location>
</feature>
<name>A0ABD0PUB2_CIRMR</name>
<evidence type="ECO:0000313" key="2">
    <source>
        <dbReference type="EMBL" id="KAL0176973.1"/>
    </source>
</evidence>
<keyword evidence="3" id="KW-1185">Reference proteome</keyword>
<dbReference type="EMBL" id="JAMKFB020000014">
    <property type="protein sequence ID" value="KAL0176973.1"/>
    <property type="molecule type" value="Genomic_DNA"/>
</dbReference>
<organism evidence="2 3">
    <name type="scientific">Cirrhinus mrigala</name>
    <name type="common">Mrigala</name>
    <dbReference type="NCBI Taxonomy" id="683832"/>
    <lineage>
        <taxon>Eukaryota</taxon>
        <taxon>Metazoa</taxon>
        <taxon>Chordata</taxon>
        <taxon>Craniata</taxon>
        <taxon>Vertebrata</taxon>
        <taxon>Euteleostomi</taxon>
        <taxon>Actinopterygii</taxon>
        <taxon>Neopterygii</taxon>
        <taxon>Teleostei</taxon>
        <taxon>Ostariophysi</taxon>
        <taxon>Cypriniformes</taxon>
        <taxon>Cyprinidae</taxon>
        <taxon>Labeoninae</taxon>
        <taxon>Labeonini</taxon>
        <taxon>Cirrhinus</taxon>
    </lineage>
</organism>
<evidence type="ECO:0000313" key="3">
    <source>
        <dbReference type="Proteomes" id="UP001529510"/>
    </source>
</evidence>
<feature type="non-terminal residue" evidence="2">
    <location>
        <position position="1"/>
    </location>
</feature>
<reference evidence="2 3" key="1">
    <citation type="submission" date="2024-05" db="EMBL/GenBank/DDBJ databases">
        <title>Genome sequencing and assembly of Indian major carp, Cirrhinus mrigala (Hamilton, 1822).</title>
        <authorList>
            <person name="Mohindra V."/>
            <person name="Chowdhury L.M."/>
            <person name="Lal K."/>
            <person name="Jena J.K."/>
        </authorList>
    </citation>
    <scope>NUCLEOTIDE SEQUENCE [LARGE SCALE GENOMIC DNA]</scope>
    <source>
        <strain evidence="2">CM1030</strain>
        <tissue evidence="2">Blood</tissue>
    </source>
</reference>
<dbReference type="Proteomes" id="UP001529510">
    <property type="component" value="Unassembled WGS sequence"/>
</dbReference>
<proteinExistence type="predicted"/>
<sequence>YPPVMPTEATHEFSVRPVMAMEATDKLSAPPLTAIEAVNDLSAPPATATEAFIELCVPSVSVKNPNHKLSTCSPPIETVVKSTASLLVALSASSVPVFPRSQFMLWVSAPPWRASAPSAPPRRPLALSALPWGSSVSSALLWWSLAHPAQPVLPQSPGPPHGPGPPTLALSHPRLHSPSAIALITC</sequence>
<dbReference type="AlphaFoldDB" id="A0ABD0PUB2"/>
<accession>A0ABD0PUB2</accession>
<feature type="compositionally biased region" description="Pro residues" evidence="1">
    <location>
        <begin position="154"/>
        <end position="166"/>
    </location>
</feature>
<comment type="caution">
    <text evidence="2">The sequence shown here is derived from an EMBL/GenBank/DDBJ whole genome shotgun (WGS) entry which is preliminary data.</text>
</comment>
<gene>
    <name evidence="2" type="ORF">M9458_029303</name>
</gene>